<dbReference type="InterPro" id="IPR039993">
    <property type="entry name" value="NDUFB10"/>
</dbReference>
<keyword evidence="4" id="KW-0999">Mitochondrion inner membrane</keyword>
<keyword evidence="9" id="KW-1185">Reference proteome</keyword>
<reference evidence="8" key="1">
    <citation type="journal article" date="2020" name="Fungal Divers.">
        <title>Resolving the Mortierellaceae phylogeny through synthesis of multi-gene phylogenetics and phylogenomics.</title>
        <authorList>
            <person name="Vandepol N."/>
            <person name="Liber J."/>
            <person name="Desiro A."/>
            <person name="Na H."/>
            <person name="Kennedy M."/>
            <person name="Barry K."/>
            <person name="Grigoriev I.V."/>
            <person name="Miller A.N."/>
            <person name="O'Donnell K."/>
            <person name="Stajich J.E."/>
            <person name="Bonito G."/>
        </authorList>
    </citation>
    <scope>NUCLEOTIDE SEQUENCE</scope>
    <source>
        <strain evidence="8">MES-2147</strain>
    </source>
</reference>
<evidence type="ECO:0000313" key="8">
    <source>
        <dbReference type="EMBL" id="KAF9961004.1"/>
    </source>
</evidence>
<dbReference type="PANTHER" id="PTHR13094">
    <property type="entry name" value="NADH-UBIQUINONE OXIDOREDUCTASE PDSW SUBUNIT"/>
    <property type="match status" value="1"/>
</dbReference>
<evidence type="ECO:0000256" key="4">
    <source>
        <dbReference type="ARBA" id="ARBA00022792"/>
    </source>
</evidence>
<dbReference type="OrthoDB" id="10252718at2759"/>
<dbReference type="GO" id="GO:0005743">
    <property type="term" value="C:mitochondrial inner membrane"/>
    <property type="evidence" value="ECO:0007669"/>
    <property type="project" value="UniProtKB-SubCell"/>
</dbReference>
<keyword evidence="7" id="KW-0472">Membrane</keyword>
<keyword evidence="6" id="KW-0496">Mitochondrion</keyword>
<evidence type="ECO:0000256" key="6">
    <source>
        <dbReference type="ARBA" id="ARBA00023128"/>
    </source>
</evidence>
<proteinExistence type="predicted"/>
<dbReference type="PANTHER" id="PTHR13094:SF1">
    <property type="entry name" value="NADH DEHYDROGENASE [UBIQUINONE] 1 BETA SUBCOMPLEX SUBUNIT 10"/>
    <property type="match status" value="1"/>
</dbReference>
<evidence type="ECO:0000256" key="2">
    <source>
        <dbReference type="ARBA" id="ARBA00022448"/>
    </source>
</evidence>
<dbReference type="AlphaFoldDB" id="A0A9P6J5T6"/>
<name>A0A9P6J5T6_9FUNG</name>
<evidence type="ECO:0000256" key="1">
    <source>
        <dbReference type="ARBA" id="ARBA00004443"/>
    </source>
</evidence>
<keyword evidence="2" id="KW-0813">Transport</keyword>
<keyword evidence="3" id="KW-0679">Respiratory chain</keyword>
<dbReference type="EMBL" id="JAAAHW010006432">
    <property type="protein sequence ID" value="KAF9961004.1"/>
    <property type="molecule type" value="Genomic_DNA"/>
</dbReference>
<evidence type="ECO:0000256" key="5">
    <source>
        <dbReference type="ARBA" id="ARBA00022982"/>
    </source>
</evidence>
<evidence type="ECO:0000256" key="3">
    <source>
        <dbReference type="ARBA" id="ARBA00022660"/>
    </source>
</evidence>
<dbReference type="Proteomes" id="UP000749646">
    <property type="component" value="Unassembled WGS sequence"/>
</dbReference>
<organism evidence="8 9">
    <name type="scientific">Modicella reniformis</name>
    <dbReference type="NCBI Taxonomy" id="1440133"/>
    <lineage>
        <taxon>Eukaryota</taxon>
        <taxon>Fungi</taxon>
        <taxon>Fungi incertae sedis</taxon>
        <taxon>Mucoromycota</taxon>
        <taxon>Mortierellomycotina</taxon>
        <taxon>Mortierellomycetes</taxon>
        <taxon>Mortierellales</taxon>
        <taxon>Mortierellaceae</taxon>
        <taxon>Modicella</taxon>
    </lineage>
</organism>
<evidence type="ECO:0000256" key="7">
    <source>
        <dbReference type="ARBA" id="ARBA00023136"/>
    </source>
</evidence>
<evidence type="ECO:0000313" key="9">
    <source>
        <dbReference type="Proteomes" id="UP000749646"/>
    </source>
</evidence>
<sequence>MTTTTPDSWEYPAHRKFDNVLPLSEVDPNDPAAVLRSRALAVRESWINAMEGRIIQNELKKCHRAEGVNHYQNCRHLVELYMASLKEKRVQGWKTIETSNKSEESA</sequence>
<keyword evidence="5" id="KW-0249">Electron transport</keyword>
<evidence type="ECO:0008006" key="10">
    <source>
        <dbReference type="Google" id="ProtNLM"/>
    </source>
</evidence>
<comment type="caution">
    <text evidence="8">The sequence shown here is derived from an EMBL/GenBank/DDBJ whole genome shotgun (WGS) entry which is preliminary data.</text>
</comment>
<accession>A0A9P6J5T6</accession>
<gene>
    <name evidence="8" type="ORF">BGZ65_011379</name>
</gene>
<protein>
    <recommendedName>
        <fullName evidence="10">NADH-ubiquinone oxidoreductase 12 kDa subunit</fullName>
    </recommendedName>
</protein>
<comment type="subcellular location">
    <subcellularLocation>
        <location evidence="1">Mitochondrion inner membrane</location>
        <topology evidence="1">Peripheral membrane protein</topology>
        <orientation evidence="1">Matrix side</orientation>
    </subcellularLocation>
</comment>